<dbReference type="KEGG" id="acom:CEW83_02055"/>
<accession>A0A2U8GL21</accession>
<evidence type="ECO:0000313" key="1">
    <source>
        <dbReference type="EMBL" id="AWI74154.1"/>
    </source>
</evidence>
<gene>
    <name evidence="1" type="ORF">CEW83_02055</name>
</gene>
<dbReference type="InterPro" id="IPR009758">
    <property type="entry name" value="DUF1326"/>
</dbReference>
<sequence>MANWQIEGQYMETCNCTYLCPCAASNLTAQPTEGDCKAAIAMHITKGQKDGLKLDGLSFVVMLHSPHAMAEGNIVVGLIVDESASDAQVEAISAIATGAAGGPMANLAPLVGSLAGVERRPVTFDVDGMNFAVKAGELVDQACEGVASGVRPDEPLFLENTVHPVNGRLALAKATRSIFNVFGIHWSDTSGTRNAHFAPFAWAA</sequence>
<reference evidence="1 2" key="1">
    <citation type="submission" date="2017-06" db="EMBL/GenBank/DDBJ databases">
        <title>Azoarcus.</title>
        <authorList>
            <person name="Woo J.-H."/>
            <person name="Kim H.-S."/>
        </authorList>
    </citation>
    <scope>NUCLEOTIDE SEQUENCE [LARGE SCALE GENOMIC DNA]</scope>
    <source>
        <strain evidence="1 2">TSPY31</strain>
    </source>
</reference>
<dbReference type="RefSeq" id="WP_108947862.1">
    <property type="nucleotide sequence ID" value="NZ_CP022187.1"/>
</dbReference>
<name>A0A2U8GL21_9RHOO</name>
<dbReference type="Pfam" id="PF07040">
    <property type="entry name" value="DUF1326"/>
    <property type="match status" value="1"/>
</dbReference>
<proteinExistence type="predicted"/>
<evidence type="ECO:0000313" key="2">
    <source>
        <dbReference type="Proteomes" id="UP000244930"/>
    </source>
</evidence>
<dbReference type="EMBL" id="CP022187">
    <property type="protein sequence ID" value="AWI74154.1"/>
    <property type="molecule type" value="Genomic_DNA"/>
</dbReference>
<dbReference type="AlphaFoldDB" id="A0A2U8GL21"/>
<organism evidence="1 2">
    <name type="scientific">Parazoarcus communis</name>
    <dbReference type="NCBI Taxonomy" id="41977"/>
    <lineage>
        <taxon>Bacteria</taxon>
        <taxon>Pseudomonadati</taxon>
        <taxon>Pseudomonadota</taxon>
        <taxon>Betaproteobacteria</taxon>
        <taxon>Rhodocyclales</taxon>
        <taxon>Zoogloeaceae</taxon>
        <taxon>Parazoarcus</taxon>
    </lineage>
</organism>
<dbReference type="Proteomes" id="UP000244930">
    <property type="component" value="Chromosome"/>
</dbReference>
<keyword evidence="2" id="KW-1185">Reference proteome</keyword>
<evidence type="ECO:0008006" key="3">
    <source>
        <dbReference type="Google" id="ProtNLM"/>
    </source>
</evidence>
<protein>
    <recommendedName>
        <fullName evidence="3">DUF1326 domain-containing protein</fullName>
    </recommendedName>
</protein>